<evidence type="ECO:0000256" key="8">
    <source>
        <dbReference type="ARBA" id="ARBA00023235"/>
    </source>
</evidence>
<dbReference type="InterPro" id="IPR006691">
    <property type="entry name" value="GyrA/parC_rep"/>
</dbReference>
<evidence type="ECO:0000256" key="12">
    <source>
        <dbReference type="SAM" id="MobiDB-lite"/>
    </source>
</evidence>
<keyword evidence="4 9" id="KW-0547">Nucleotide-binding</keyword>
<dbReference type="GO" id="GO:0005737">
    <property type="term" value="C:cytoplasm"/>
    <property type="evidence" value="ECO:0007669"/>
    <property type="project" value="UniProtKB-SubCell"/>
</dbReference>
<reference evidence="14 15" key="1">
    <citation type="submission" date="2018-10" db="EMBL/GenBank/DDBJ databases">
        <title>Staphylococcus pseudoxylosus sp. nov., isolated from bovine mastitis.</title>
        <authorList>
            <person name="Macfadyen A.C."/>
            <person name="Leroy S."/>
            <person name="Harrison E.M."/>
            <person name="Parkhill J."/>
            <person name="Holmes M.A."/>
            <person name="Paterson G.K."/>
        </authorList>
    </citation>
    <scope>NUCLEOTIDE SEQUENCE [LARGE SCALE GENOMIC DNA]</scope>
    <source>
        <strain evidence="14 15">S04009</strain>
    </source>
</reference>
<dbReference type="Pfam" id="PF00521">
    <property type="entry name" value="DNA_topoisoIV"/>
    <property type="match status" value="1"/>
</dbReference>
<evidence type="ECO:0000256" key="6">
    <source>
        <dbReference type="ARBA" id="ARBA00023029"/>
    </source>
</evidence>
<feature type="short sequence motif" description="GyrA-box" evidence="9">
    <location>
        <begin position="528"/>
        <end position="534"/>
    </location>
</feature>
<dbReference type="SMART" id="SM00434">
    <property type="entry name" value="TOP4c"/>
    <property type="match status" value="1"/>
</dbReference>
<dbReference type="InterPro" id="IPR013757">
    <property type="entry name" value="Topo_IIA_A_a_sf"/>
</dbReference>
<comment type="subunit">
    <text evidence="9">Heterotetramer, composed of two GyrA and two GyrB chains. In the heterotetramer, GyrA contains the active site tyrosine that forms a transient covalent intermediate with DNA, while GyrB binds cofactors and catalyzes ATP hydrolysis.</text>
</comment>
<keyword evidence="7 9" id="KW-0238">DNA-binding</keyword>
<dbReference type="NCBIfam" id="TIGR01063">
    <property type="entry name" value="gyrA"/>
    <property type="match status" value="1"/>
</dbReference>
<evidence type="ECO:0000256" key="11">
    <source>
        <dbReference type="SAM" id="Coils"/>
    </source>
</evidence>
<keyword evidence="15" id="KW-1185">Reference proteome</keyword>
<dbReference type="SUPFAM" id="SSF101904">
    <property type="entry name" value="GyrA/ParC C-terminal domain-like"/>
    <property type="match status" value="1"/>
</dbReference>
<protein>
    <recommendedName>
        <fullName evidence="9">DNA gyrase subunit A</fullName>
        <ecNumber evidence="9">5.6.2.2</ecNumber>
    </recommendedName>
</protein>
<dbReference type="GO" id="GO:0006265">
    <property type="term" value="P:DNA topological change"/>
    <property type="evidence" value="ECO:0007669"/>
    <property type="project" value="UniProtKB-UniRule"/>
</dbReference>
<dbReference type="GO" id="GO:0005694">
    <property type="term" value="C:chromosome"/>
    <property type="evidence" value="ECO:0007669"/>
    <property type="project" value="InterPro"/>
</dbReference>
<comment type="catalytic activity">
    <reaction evidence="1 9 10">
        <text>ATP-dependent breakage, passage and rejoining of double-stranded DNA.</text>
        <dbReference type="EC" id="5.6.2.2"/>
    </reaction>
</comment>
<dbReference type="NCBIfam" id="NF004044">
    <property type="entry name" value="PRK05561.1"/>
    <property type="match status" value="1"/>
</dbReference>
<keyword evidence="8 9" id="KW-0413">Isomerase</keyword>
<dbReference type="GO" id="GO:0009330">
    <property type="term" value="C:DNA topoisomerase type II (double strand cut, ATP-hydrolyzing) complex"/>
    <property type="evidence" value="ECO:0007669"/>
    <property type="project" value="TreeGrafter"/>
</dbReference>
<dbReference type="RefSeq" id="WP_122063642.1">
    <property type="nucleotide sequence ID" value="NZ_CP075499.1"/>
</dbReference>
<dbReference type="PANTHER" id="PTHR43493">
    <property type="entry name" value="DNA GYRASE/TOPOISOMERASE SUBUNIT A"/>
    <property type="match status" value="1"/>
</dbReference>
<dbReference type="InterPro" id="IPR005743">
    <property type="entry name" value="GyrA"/>
</dbReference>
<evidence type="ECO:0000256" key="2">
    <source>
        <dbReference type="ARBA" id="ARBA00008263"/>
    </source>
</evidence>
<comment type="function">
    <text evidence="9">A type II topoisomerase that negatively supercoils closed circular double-stranded (ds) DNA in an ATP-dependent manner to modulate DNA topology and maintain chromosomes in an underwound state. Negative supercoiling favors strand separation, and DNA replication, transcription, recombination and repair, all of which involve strand separation. Also able to catalyze the interconversion of other topological isomers of dsDNA rings, including catenanes and knotted rings. Type II topoisomerases break and join 2 DNA strands simultaneously in an ATP-dependent manner.</text>
</comment>
<keyword evidence="3 9" id="KW-0963">Cytoplasm</keyword>
<dbReference type="SUPFAM" id="SSF56719">
    <property type="entry name" value="Type II DNA topoisomerase"/>
    <property type="match status" value="1"/>
</dbReference>
<dbReference type="PANTHER" id="PTHR43493:SF5">
    <property type="entry name" value="DNA GYRASE SUBUNIT A, CHLOROPLASTIC_MITOCHONDRIAL"/>
    <property type="match status" value="1"/>
</dbReference>
<evidence type="ECO:0000256" key="3">
    <source>
        <dbReference type="ARBA" id="ARBA00022490"/>
    </source>
</evidence>
<evidence type="ECO:0000256" key="9">
    <source>
        <dbReference type="HAMAP-Rule" id="MF_01897"/>
    </source>
</evidence>
<organism evidence="14 15">
    <name type="scientific">Staphylococcus pseudoxylosus</name>
    <dbReference type="NCBI Taxonomy" id="2282419"/>
    <lineage>
        <taxon>Bacteria</taxon>
        <taxon>Bacillati</taxon>
        <taxon>Bacillota</taxon>
        <taxon>Bacilli</taxon>
        <taxon>Bacillales</taxon>
        <taxon>Staphylococcaceae</taxon>
        <taxon>Staphylococcus</taxon>
    </lineage>
</organism>
<dbReference type="CDD" id="cd00187">
    <property type="entry name" value="TOP4c"/>
    <property type="match status" value="1"/>
</dbReference>
<dbReference type="GO" id="GO:0003677">
    <property type="term" value="F:DNA binding"/>
    <property type="evidence" value="ECO:0007669"/>
    <property type="project" value="UniProtKB-UniRule"/>
</dbReference>
<feature type="active site" description="O-(5'-phospho-DNA)-tyrosine intermediate" evidence="9 10">
    <location>
        <position position="123"/>
    </location>
</feature>
<dbReference type="FunFam" id="1.10.268.10:FF:000001">
    <property type="entry name" value="DNA gyrase subunit A"/>
    <property type="match status" value="1"/>
</dbReference>
<dbReference type="InterPro" id="IPR013758">
    <property type="entry name" value="Topo_IIA_A/C_ab"/>
</dbReference>
<dbReference type="FunFam" id="3.30.1360.40:FF:000002">
    <property type="entry name" value="DNA gyrase subunit A"/>
    <property type="match status" value="1"/>
</dbReference>
<comment type="caution">
    <text evidence="14">The sequence shown here is derived from an EMBL/GenBank/DDBJ whole genome shotgun (WGS) entry which is preliminary data.</text>
</comment>
<evidence type="ECO:0000313" key="15">
    <source>
        <dbReference type="Proteomes" id="UP000269505"/>
    </source>
</evidence>
<dbReference type="Gene3D" id="3.90.199.10">
    <property type="entry name" value="Topoisomerase II, domain 5"/>
    <property type="match status" value="1"/>
</dbReference>
<dbReference type="InterPro" id="IPR050220">
    <property type="entry name" value="Type_II_DNA_Topoisomerases"/>
</dbReference>
<feature type="domain" description="Topo IIA-type catalytic" evidence="13">
    <location>
        <begin position="35"/>
        <end position="501"/>
    </location>
</feature>
<proteinExistence type="inferred from homology"/>
<name>A0AAQ0MH50_9STAP</name>
<evidence type="ECO:0000313" key="14">
    <source>
        <dbReference type="EMBL" id="RMI85414.1"/>
    </source>
</evidence>
<feature type="compositionally biased region" description="Basic and acidic residues" evidence="12">
    <location>
        <begin position="872"/>
        <end position="898"/>
    </location>
</feature>
<evidence type="ECO:0000259" key="13">
    <source>
        <dbReference type="PROSITE" id="PS52040"/>
    </source>
</evidence>
<dbReference type="EMBL" id="RCVN01000005">
    <property type="protein sequence ID" value="RMI85414.1"/>
    <property type="molecule type" value="Genomic_DNA"/>
</dbReference>
<evidence type="ECO:0000256" key="5">
    <source>
        <dbReference type="ARBA" id="ARBA00022840"/>
    </source>
</evidence>
<keyword evidence="6 9" id="KW-0799">Topoisomerase</keyword>
<dbReference type="GO" id="GO:0006261">
    <property type="term" value="P:DNA-templated DNA replication"/>
    <property type="evidence" value="ECO:0007669"/>
    <property type="project" value="UniProtKB-UniRule"/>
</dbReference>
<feature type="coiled-coil region" evidence="11">
    <location>
        <begin position="438"/>
        <end position="479"/>
    </location>
</feature>
<dbReference type="Gene3D" id="1.10.268.10">
    <property type="entry name" value="Topoisomerase, domain 3"/>
    <property type="match status" value="1"/>
</dbReference>
<dbReference type="Gene3D" id="3.30.1360.40">
    <property type="match status" value="1"/>
</dbReference>
<dbReference type="AlphaFoldDB" id="A0AAQ0MH50"/>
<evidence type="ECO:0000256" key="1">
    <source>
        <dbReference type="ARBA" id="ARBA00000185"/>
    </source>
</evidence>
<dbReference type="FunFam" id="2.120.10.90:FF:000004">
    <property type="entry name" value="DNA gyrase subunit A"/>
    <property type="match status" value="1"/>
</dbReference>
<accession>A0AAQ0MH50</accession>
<dbReference type="FunFam" id="3.90.199.10:FF:000001">
    <property type="entry name" value="DNA gyrase subunit A"/>
    <property type="match status" value="1"/>
</dbReference>
<dbReference type="GO" id="GO:0034335">
    <property type="term" value="F:DNA negative supercoiling activity"/>
    <property type="evidence" value="ECO:0007669"/>
    <property type="project" value="UniProtKB-ARBA"/>
</dbReference>
<dbReference type="GO" id="GO:0005524">
    <property type="term" value="F:ATP binding"/>
    <property type="evidence" value="ECO:0007669"/>
    <property type="project" value="UniProtKB-UniRule"/>
</dbReference>
<comment type="similarity">
    <text evidence="2 9">Belongs to the type II topoisomerase GyrA/ParC subunit family.</text>
</comment>
<dbReference type="Proteomes" id="UP000269505">
    <property type="component" value="Unassembled WGS sequence"/>
</dbReference>
<keyword evidence="5 9" id="KW-0067">ATP-binding</keyword>
<dbReference type="InterPro" id="IPR002205">
    <property type="entry name" value="Topo_IIA_dom_A"/>
</dbReference>
<dbReference type="InterPro" id="IPR035516">
    <property type="entry name" value="Gyrase/topoIV_suA_C"/>
</dbReference>
<evidence type="ECO:0000256" key="10">
    <source>
        <dbReference type="PROSITE-ProRule" id="PRU01384"/>
    </source>
</evidence>
<dbReference type="Pfam" id="PF03989">
    <property type="entry name" value="DNA_gyraseA_C"/>
    <property type="match status" value="6"/>
</dbReference>
<dbReference type="Gene3D" id="2.120.10.90">
    <property type="entry name" value="DNA gyrase/topoisomerase IV, subunit A, C-terminal"/>
    <property type="match status" value="1"/>
</dbReference>
<evidence type="ECO:0000256" key="7">
    <source>
        <dbReference type="ARBA" id="ARBA00023125"/>
    </source>
</evidence>
<dbReference type="PROSITE" id="PS52040">
    <property type="entry name" value="TOPO_IIA"/>
    <property type="match status" value="1"/>
</dbReference>
<dbReference type="InterPro" id="IPR013760">
    <property type="entry name" value="Topo_IIA-like_dom_sf"/>
</dbReference>
<comment type="miscellaneous">
    <text evidence="9">Few gyrases are as efficient as E.coli at forming negative supercoils. Not all organisms have 2 type II topoisomerases; in organisms with a single type II topoisomerase this enzyme also has to decatenate newly replicated chromosomes.</text>
</comment>
<dbReference type="EC" id="5.6.2.2" evidence="9"/>
<dbReference type="HAMAP" id="MF_01897">
    <property type="entry name" value="GyrA"/>
    <property type="match status" value="1"/>
</dbReference>
<comment type="subcellular location">
    <subcellularLocation>
        <location evidence="9">Cytoplasm</location>
    </subcellularLocation>
</comment>
<evidence type="ECO:0000256" key="4">
    <source>
        <dbReference type="ARBA" id="ARBA00022741"/>
    </source>
</evidence>
<feature type="compositionally biased region" description="Polar residues" evidence="12">
    <location>
        <begin position="833"/>
        <end position="848"/>
    </location>
</feature>
<gene>
    <name evidence="9 14" type="primary">gyrA</name>
    <name evidence="14" type="ORF">D9V42_05520</name>
</gene>
<feature type="region of interest" description="Disordered" evidence="12">
    <location>
        <begin position="830"/>
        <end position="904"/>
    </location>
</feature>
<dbReference type="NCBIfam" id="NF004043">
    <property type="entry name" value="PRK05560.1"/>
    <property type="match status" value="1"/>
</dbReference>
<sequence>MAELPESRINERNITSEMRESFLDYAMSVIVSRALPDVRDGLKPVHRRILYGLHEQGMTPDKSYKKSARIVGDVMGKYHPHGDSSIYEAMVRMAQDFSYRYPLIDGQGNFGSMDGDGAAAMRYTEARMSKITLEMLRDINKDTIDFIDNYDGNEREPAVLPSRFPNLLVNGASGIAVGMATNIPPHNLTEVINGVLSLSYNPDITIAELMEDVQGPDFPTAGIILGKSGIRRAFETGRGSIQMRSRAEIEERGGGRQRIVVTEVPYQVNKARMIEKIAELARDKKIEGITDLRDETSLRTGVRVVIDIRKDANASVVLNNLYKQTPLQTSFGVNMIALVNGRPKLISLKEALEAYLEHQKVVVRRRTEYNLKKALDRAHILEGLRIALDHIDEIIRVIRESETDKVAMASLQAQFKLSERQAQAILDMRLRRLTGLERDKIESEYNELIAYIEELKEILADEEKLLQIVRNELIDIRERYGDERRSEIQLGGLDDIEDEDLIPEEQIVITLSHNNYIKRLPVSTYRAQHRGGRGVQGMNTLEEDFVSQLVTLSTHDNVLFFTNKGRVYKLKGYEVPELSRQSKGIPVVNAIELDNDESISTMIAVKDLESEDDYLVFATLKGRVKRSALSNFSHINKNGKIAISFKNDDELIAVRLTDGEQDILIGTSHASLIRFNETTLRPLGRTAAGVKGITLREDDKVVGLDVTNAESDEEILVVTENGYGKRTPVGDYRLSNRGGKGIKTATITERNGNIVCITSVTGEEDLMVVTNSGVIIRIDVEDISQNGRAAQGVRLIKLGDNQIVSTVAKVNDEDEIKEADESTEAIASDVDNDNVSQTDLQGSQNSENIVEDDAPGNAIHTEVEDEENTSNNDERQEVRQDFMDRVNEDIDNADHGTDEDNEEE</sequence>
<keyword evidence="11" id="KW-0175">Coiled coil</keyword>